<name>A0AAE3QVR6_9BACT</name>
<evidence type="ECO:0000256" key="5">
    <source>
        <dbReference type="ARBA" id="ARBA00022691"/>
    </source>
</evidence>
<dbReference type="PANTHER" id="PTHR42933">
    <property type="entry name" value="SLR6095 PROTEIN"/>
    <property type="match status" value="1"/>
</dbReference>
<keyword evidence="8" id="KW-0175">Coiled coil</keyword>
<dbReference type="EC" id="2.1.1.72" evidence="2"/>
<evidence type="ECO:0000256" key="3">
    <source>
        <dbReference type="ARBA" id="ARBA00022603"/>
    </source>
</evidence>
<dbReference type="GO" id="GO:0032259">
    <property type="term" value="P:methylation"/>
    <property type="evidence" value="ECO:0007669"/>
    <property type="project" value="UniProtKB-KW"/>
</dbReference>
<dbReference type="GO" id="GO:0003677">
    <property type="term" value="F:DNA binding"/>
    <property type="evidence" value="ECO:0007669"/>
    <property type="project" value="InterPro"/>
</dbReference>
<dbReference type="GO" id="GO:0009307">
    <property type="term" value="P:DNA restriction-modification system"/>
    <property type="evidence" value="ECO:0007669"/>
    <property type="project" value="UniProtKB-KW"/>
</dbReference>
<dbReference type="InterPro" id="IPR003356">
    <property type="entry name" value="DNA_methylase_A-5"/>
</dbReference>
<dbReference type="GO" id="GO:0008170">
    <property type="term" value="F:N-methyltransferase activity"/>
    <property type="evidence" value="ECO:0007669"/>
    <property type="project" value="InterPro"/>
</dbReference>
<dbReference type="GO" id="GO:0009007">
    <property type="term" value="F:site-specific DNA-methyltransferase (adenine-specific) activity"/>
    <property type="evidence" value="ECO:0007669"/>
    <property type="project" value="UniProtKB-EC"/>
</dbReference>
<evidence type="ECO:0000313" key="10">
    <source>
        <dbReference type="EMBL" id="MDJ1484165.1"/>
    </source>
</evidence>
<evidence type="ECO:0000256" key="7">
    <source>
        <dbReference type="ARBA" id="ARBA00047942"/>
    </source>
</evidence>
<dbReference type="AlphaFoldDB" id="A0AAE3QVR6"/>
<gene>
    <name evidence="10" type="ORF">QNI16_26945</name>
</gene>
<evidence type="ECO:0000313" key="11">
    <source>
        <dbReference type="Proteomes" id="UP001241110"/>
    </source>
</evidence>
<dbReference type="SUPFAM" id="SSF53335">
    <property type="entry name" value="S-adenosyl-L-methionine-dependent methyltransferases"/>
    <property type="match status" value="1"/>
</dbReference>
<keyword evidence="4" id="KW-0808">Transferase</keyword>
<organism evidence="10 11">
    <name type="scientific">Xanthocytophaga flava</name>
    <dbReference type="NCBI Taxonomy" id="3048013"/>
    <lineage>
        <taxon>Bacteria</taxon>
        <taxon>Pseudomonadati</taxon>
        <taxon>Bacteroidota</taxon>
        <taxon>Cytophagia</taxon>
        <taxon>Cytophagales</taxon>
        <taxon>Rhodocytophagaceae</taxon>
        <taxon>Xanthocytophaga</taxon>
    </lineage>
</organism>
<evidence type="ECO:0000256" key="4">
    <source>
        <dbReference type="ARBA" id="ARBA00022679"/>
    </source>
</evidence>
<keyword evidence="6" id="KW-0680">Restriction system</keyword>
<feature type="coiled-coil region" evidence="8">
    <location>
        <begin position="452"/>
        <end position="479"/>
    </location>
</feature>
<keyword evidence="5" id="KW-0949">S-adenosyl-L-methionine</keyword>
<evidence type="ECO:0000256" key="6">
    <source>
        <dbReference type="ARBA" id="ARBA00022747"/>
    </source>
</evidence>
<dbReference type="Proteomes" id="UP001241110">
    <property type="component" value="Unassembled WGS sequence"/>
</dbReference>
<dbReference type="EMBL" id="JASJOS010000013">
    <property type="protein sequence ID" value="MDJ1484165.1"/>
    <property type="molecule type" value="Genomic_DNA"/>
</dbReference>
<evidence type="ECO:0000259" key="9">
    <source>
        <dbReference type="Pfam" id="PF02384"/>
    </source>
</evidence>
<keyword evidence="3 10" id="KW-0489">Methyltransferase</keyword>
<dbReference type="Pfam" id="PF02384">
    <property type="entry name" value="N6_Mtase"/>
    <property type="match status" value="1"/>
</dbReference>
<dbReference type="RefSeq" id="WP_313985088.1">
    <property type="nucleotide sequence ID" value="NZ_JASJOS010000013.1"/>
</dbReference>
<comment type="similarity">
    <text evidence="1">Belongs to the N(4)/N(6)-methyltransferase family.</text>
</comment>
<dbReference type="Gene3D" id="3.40.50.150">
    <property type="entry name" value="Vaccinia Virus protein VP39"/>
    <property type="match status" value="1"/>
</dbReference>
<comment type="catalytic activity">
    <reaction evidence="7">
        <text>a 2'-deoxyadenosine in DNA + S-adenosyl-L-methionine = an N(6)-methyl-2'-deoxyadenosine in DNA + S-adenosyl-L-homocysteine + H(+)</text>
        <dbReference type="Rhea" id="RHEA:15197"/>
        <dbReference type="Rhea" id="RHEA-COMP:12418"/>
        <dbReference type="Rhea" id="RHEA-COMP:12419"/>
        <dbReference type="ChEBI" id="CHEBI:15378"/>
        <dbReference type="ChEBI" id="CHEBI:57856"/>
        <dbReference type="ChEBI" id="CHEBI:59789"/>
        <dbReference type="ChEBI" id="CHEBI:90615"/>
        <dbReference type="ChEBI" id="CHEBI:90616"/>
        <dbReference type="EC" id="2.1.1.72"/>
    </reaction>
</comment>
<evidence type="ECO:0000256" key="8">
    <source>
        <dbReference type="SAM" id="Coils"/>
    </source>
</evidence>
<sequence length="482" mass="55289">MNKDFIVSLTKYYRKFRDKDKSPEVFVHFLAVLALKFIQETHEKPYFTDLKASTIKSIFSIWNNLSQTGTASRLDNIIEILQEENSEIFNKLFQSVFFRKLSFSESDVDRDTKLVQLLEDLEGISFGNTLKAVEENGSSIGYLIEKFTEESFHKEGFLYTPRSIANMMAQMANLEPNHSVYDPAAGIGTLLVQAAKVGKLSENNLFGQDIQSPYIELARFHLFFNGIFNASLEVGDSLSKTRSTKRTYDCVLTQPPFREKLLLPANPRDFLQPLKRRKRNLSFAADNNVSGPVRMRRQSEHLDFLTQAMDSLNETGKAILIVPHGLLFKTGVAYQIRRKMVNNNLVEAIVDLPPHVFYSSKINAAILVLNKNKTHDNILFIDASSLYDSDRRRNKIRTSHSKQVMDAFRKFATQEGLSYRASQSEIENERNNYNLTAKRYVQAHERIPDVNLKELMNEIESLEKTLSNIQDRIKTEMASLVK</sequence>
<protein>
    <recommendedName>
        <fullName evidence="2">site-specific DNA-methyltransferase (adenine-specific)</fullName>
        <ecNumber evidence="2">2.1.1.72</ecNumber>
    </recommendedName>
</protein>
<feature type="domain" description="DNA methylase adenine-specific" evidence="9">
    <location>
        <begin position="142"/>
        <end position="445"/>
    </location>
</feature>
<reference evidence="10" key="1">
    <citation type="submission" date="2023-05" db="EMBL/GenBank/DDBJ databases">
        <authorList>
            <person name="Zhang X."/>
        </authorList>
    </citation>
    <scope>NUCLEOTIDE SEQUENCE</scope>
    <source>
        <strain evidence="10">YF14B1</strain>
    </source>
</reference>
<dbReference type="PANTHER" id="PTHR42933:SF3">
    <property type="entry name" value="TYPE I RESTRICTION ENZYME MJAVIII METHYLASE SUBUNIT"/>
    <property type="match status" value="1"/>
</dbReference>
<comment type="caution">
    <text evidence="10">The sequence shown here is derived from an EMBL/GenBank/DDBJ whole genome shotgun (WGS) entry which is preliminary data.</text>
</comment>
<evidence type="ECO:0000256" key="2">
    <source>
        <dbReference type="ARBA" id="ARBA00011900"/>
    </source>
</evidence>
<evidence type="ECO:0000256" key="1">
    <source>
        <dbReference type="ARBA" id="ARBA00006594"/>
    </source>
</evidence>
<proteinExistence type="inferred from homology"/>
<accession>A0AAE3QVR6</accession>
<dbReference type="InterPro" id="IPR029063">
    <property type="entry name" value="SAM-dependent_MTases_sf"/>
</dbReference>
<dbReference type="PRINTS" id="PR00507">
    <property type="entry name" value="N12N6MTFRASE"/>
</dbReference>
<dbReference type="InterPro" id="IPR051537">
    <property type="entry name" value="DNA_Adenine_Mtase"/>
</dbReference>